<dbReference type="GO" id="GO:0005789">
    <property type="term" value="C:endoplasmic reticulum membrane"/>
    <property type="evidence" value="ECO:0007669"/>
    <property type="project" value="TreeGrafter"/>
</dbReference>
<dbReference type="STRING" id="383855.M3A0H2"/>
<dbReference type="RefSeq" id="XP_007931653.1">
    <property type="nucleotide sequence ID" value="XM_007933462.1"/>
</dbReference>
<feature type="transmembrane region" description="Helical" evidence="2">
    <location>
        <begin position="20"/>
        <end position="41"/>
    </location>
</feature>
<dbReference type="KEGG" id="pfj:MYCFIDRAFT_212589"/>
<feature type="region of interest" description="Disordered" evidence="1">
    <location>
        <begin position="145"/>
        <end position="195"/>
    </location>
</feature>
<gene>
    <name evidence="3" type="ORF">MYCFIDRAFT_212589</name>
</gene>
<keyword evidence="2" id="KW-0812">Transmembrane</keyword>
<dbReference type="eggNOG" id="ENOG502S6V3">
    <property type="taxonomic scope" value="Eukaryota"/>
</dbReference>
<dbReference type="GO" id="GO:0070072">
    <property type="term" value="P:vacuolar proton-transporting V-type ATPase complex assembly"/>
    <property type="evidence" value="ECO:0007669"/>
    <property type="project" value="InterPro"/>
</dbReference>
<evidence type="ECO:0000256" key="1">
    <source>
        <dbReference type="SAM" id="MobiDB-lite"/>
    </source>
</evidence>
<feature type="region of interest" description="Disordered" evidence="1">
    <location>
        <begin position="85"/>
        <end position="130"/>
    </location>
</feature>
<proteinExistence type="predicted"/>
<evidence type="ECO:0000313" key="4">
    <source>
        <dbReference type="Proteomes" id="UP000016932"/>
    </source>
</evidence>
<dbReference type="PANTHER" id="PTHR28251">
    <property type="entry name" value="V-TYPE ATPASE ASSEMBLY FACTOR PKR1"/>
    <property type="match status" value="1"/>
</dbReference>
<dbReference type="Pfam" id="PF08636">
    <property type="entry name" value="Pkr1"/>
    <property type="match status" value="1"/>
</dbReference>
<dbReference type="OrthoDB" id="9626941at2759"/>
<dbReference type="HOGENOM" id="CLU_068499_0_0_1"/>
<keyword evidence="2" id="KW-0472">Membrane</keyword>
<organism evidence="3 4">
    <name type="scientific">Pseudocercospora fijiensis (strain CIRAD86)</name>
    <name type="common">Black leaf streak disease fungus</name>
    <name type="synonym">Mycosphaerella fijiensis</name>
    <dbReference type="NCBI Taxonomy" id="383855"/>
    <lineage>
        <taxon>Eukaryota</taxon>
        <taxon>Fungi</taxon>
        <taxon>Dikarya</taxon>
        <taxon>Ascomycota</taxon>
        <taxon>Pezizomycotina</taxon>
        <taxon>Dothideomycetes</taxon>
        <taxon>Dothideomycetidae</taxon>
        <taxon>Mycosphaerellales</taxon>
        <taxon>Mycosphaerellaceae</taxon>
        <taxon>Pseudocercospora</taxon>
    </lineage>
</organism>
<accession>M3A0H2</accession>
<keyword evidence="2" id="KW-1133">Transmembrane helix</keyword>
<sequence>MADFLTNLWESVFTPGTTPTLLVATNCTFGALQILLLGLLAATYSIHFAILSVLCGGLWYSINWFAVELQAAQKAEVEAERLRKKRQQEKEWSAEGDAADDEGENTETEGGMRQSVTSLGEPDVVSSRGEPAKAEIIEALRAAAHAPVGSGDSAASGVQPIVGGSESRQRRIDDSDKAPSEFSTDSEWEKVDEGR</sequence>
<reference evidence="3 4" key="1">
    <citation type="journal article" date="2012" name="PLoS Pathog.">
        <title>Diverse lifestyles and strategies of plant pathogenesis encoded in the genomes of eighteen Dothideomycetes fungi.</title>
        <authorList>
            <person name="Ohm R.A."/>
            <person name="Feau N."/>
            <person name="Henrissat B."/>
            <person name="Schoch C.L."/>
            <person name="Horwitz B.A."/>
            <person name="Barry K.W."/>
            <person name="Condon B.J."/>
            <person name="Copeland A.C."/>
            <person name="Dhillon B."/>
            <person name="Glaser F."/>
            <person name="Hesse C.N."/>
            <person name="Kosti I."/>
            <person name="LaButti K."/>
            <person name="Lindquist E.A."/>
            <person name="Lucas S."/>
            <person name="Salamov A.A."/>
            <person name="Bradshaw R.E."/>
            <person name="Ciuffetti L."/>
            <person name="Hamelin R.C."/>
            <person name="Kema G.H.J."/>
            <person name="Lawrence C."/>
            <person name="Scott J.A."/>
            <person name="Spatafora J.W."/>
            <person name="Turgeon B.G."/>
            <person name="de Wit P.J.G.M."/>
            <person name="Zhong S."/>
            <person name="Goodwin S.B."/>
            <person name="Grigoriev I.V."/>
        </authorList>
    </citation>
    <scope>NUCLEOTIDE SEQUENCE [LARGE SCALE GENOMIC DNA]</scope>
    <source>
        <strain evidence="3 4">CIRAD86</strain>
    </source>
</reference>
<dbReference type="GeneID" id="19337764"/>
<feature type="transmembrane region" description="Helical" evidence="2">
    <location>
        <begin position="48"/>
        <end position="67"/>
    </location>
</feature>
<name>M3A0H2_PSEFD</name>
<evidence type="ECO:0000313" key="3">
    <source>
        <dbReference type="EMBL" id="EME77906.1"/>
    </source>
</evidence>
<protein>
    <submittedName>
        <fullName evidence="3">Uncharacterized protein</fullName>
    </submittedName>
</protein>
<dbReference type="EMBL" id="KB446564">
    <property type="protein sequence ID" value="EME77906.1"/>
    <property type="molecule type" value="Genomic_DNA"/>
</dbReference>
<feature type="compositionally biased region" description="Basic and acidic residues" evidence="1">
    <location>
        <begin position="167"/>
        <end position="179"/>
    </location>
</feature>
<dbReference type="InterPro" id="IPR013945">
    <property type="entry name" value="Pkr1"/>
</dbReference>
<keyword evidence="4" id="KW-1185">Reference proteome</keyword>
<evidence type="ECO:0000256" key="2">
    <source>
        <dbReference type="SAM" id="Phobius"/>
    </source>
</evidence>
<dbReference type="VEuPathDB" id="FungiDB:MYCFIDRAFT_212589"/>
<dbReference type="Proteomes" id="UP000016932">
    <property type="component" value="Unassembled WGS sequence"/>
</dbReference>
<feature type="compositionally biased region" description="Acidic residues" evidence="1">
    <location>
        <begin position="97"/>
        <end position="107"/>
    </location>
</feature>
<dbReference type="PANTHER" id="PTHR28251:SF1">
    <property type="entry name" value="V-TYPE ATPASE ASSEMBLY FACTOR PKR1"/>
    <property type="match status" value="1"/>
</dbReference>
<dbReference type="AlphaFoldDB" id="M3A0H2"/>